<evidence type="ECO:0000256" key="4">
    <source>
        <dbReference type="ARBA" id="ARBA00023054"/>
    </source>
</evidence>
<dbReference type="GO" id="GO:0006887">
    <property type="term" value="P:exocytosis"/>
    <property type="evidence" value="ECO:0007669"/>
    <property type="project" value="UniProtKB-KW"/>
</dbReference>
<feature type="region of interest" description="Disordered" evidence="5">
    <location>
        <begin position="114"/>
        <end position="133"/>
    </location>
</feature>
<dbReference type="Pfam" id="PF20654">
    <property type="entry name" value="Sec3_C-term"/>
    <property type="match status" value="1"/>
</dbReference>
<feature type="region of interest" description="Disordered" evidence="5">
    <location>
        <begin position="453"/>
        <end position="473"/>
    </location>
</feature>
<keyword evidence="6" id="KW-0472">Membrane</keyword>
<accession>F4PWY3</accession>
<dbReference type="OrthoDB" id="27109at2759"/>
<feature type="compositionally biased region" description="Low complexity" evidence="5">
    <location>
        <begin position="522"/>
        <end position="535"/>
    </location>
</feature>
<dbReference type="GO" id="GO:0005546">
    <property type="term" value="F:phosphatidylinositol-4,5-bisphosphate binding"/>
    <property type="evidence" value="ECO:0007669"/>
    <property type="project" value="TreeGrafter"/>
</dbReference>
<feature type="domain" description="Exocyst complex component Sec3 coiled-coil" evidence="7">
    <location>
        <begin position="183"/>
        <end position="314"/>
    </location>
</feature>
<evidence type="ECO:0000256" key="1">
    <source>
        <dbReference type="ARBA" id="ARBA00006518"/>
    </source>
</evidence>
<keyword evidence="4" id="KW-0175">Coiled coil</keyword>
<reference evidence="10" key="1">
    <citation type="journal article" date="2011" name="Genome Res.">
        <title>Phylogeny-wide analysis of social amoeba genomes highlights ancient origins for complex intercellular communication.</title>
        <authorList>
            <person name="Heidel A.J."/>
            <person name="Lawal H.M."/>
            <person name="Felder M."/>
            <person name="Schilde C."/>
            <person name="Helps N.R."/>
            <person name="Tunggal B."/>
            <person name="Rivero F."/>
            <person name="John U."/>
            <person name="Schleicher M."/>
            <person name="Eichinger L."/>
            <person name="Platzer M."/>
            <person name="Noegel A.A."/>
            <person name="Schaap P."/>
            <person name="Gloeckner G."/>
        </authorList>
    </citation>
    <scope>NUCLEOTIDE SEQUENCE [LARGE SCALE GENOMIC DNA]</scope>
    <source>
        <strain evidence="10">SH3</strain>
    </source>
</reference>
<dbReference type="KEGG" id="dfa:DFA_06887"/>
<sequence>MSVCMYSIVENETVCKTQSVWFHRMIWSIEIVANVMIVKVAYFLLASIIDLCWEFCHLSLYLHNTYFVHYHCIIVEIDKRDRYREGIIMSSTTTPLNTSNGSLQGSPAVARKQTIATPSSATSSTHSSPSNQRSNILASTASFSDPNNNNNNNNSNVVVEQVVIEDDLEAILQNYLSSETDVDLLTEKLSKQLSTLETEMIVGILESGMGVNEVVSQLGDKDQTHLTGVTAWIDYYNKQLQDMKKYIEHIESKNNKMNIVSNNQKELMKSLEYLLNLLTLDEKTIKCLNTPDFQSADGLANAIKAAGDLKKALLTKLKSGMENMVAVRDQRKLFETFKLSFSIKVSTLIEKEFKITAENHKDFRDSSSVKDDEKLPIHSAFFDSLNRYRPLAHWLKQMDIDKFHPLVPLYVKAYKSSYKHDVKPFFSNVQNSILKESKDQNDFFSTHVKKALETNSKQQLQPTPQTPSKSSHKKRSIDAAFQLCLSCINNAIMSEQRFLMEFFLFSDPPSSGRHQHHHHSRTQSTTSTSTTSTTTNDLKNNNSSIGLQPSKSSPHPISPPISPSSMSLIDDGALGVIENPLDFILSKMFEKVVSNELKDMVVKADQINPFYLLTMLIETERQIATHSVLGPDYSSFIIKILSEVQKTMKTLFNKFIDLQVDSIKSTQSSLKKCGVLSHFKHFPIFVKSLEKYRSTEEMESITSLINSSYYKVVVALNSWMDQLVEKSPDEKYKFIARTENYYYLSSRMGEIGISCLKPYYEQSDNRYRDNLLIYTDFLIGLKFKPLFDFYQKMDELLLTLPPSDIQFQQSHSKQQYKKIVEKFKTENIEKGFIKALASIYKHITRDSPLILVIWDYLEEVFLAKYHHFLELTQKCYQQSMPVSSDQVKGLIAVAFKKTPTK</sequence>
<evidence type="ECO:0000259" key="8">
    <source>
        <dbReference type="Pfam" id="PF20654"/>
    </source>
</evidence>
<dbReference type="Pfam" id="PF09763">
    <property type="entry name" value="Sec3_CC"/>
    <property type="match status" value="1"/>
</dbReference>
<keyword evidence="10" id="KW-1185">Reference proteome</keyword>
<dbReference type="GO" id="GO:0005886">
    <property type="term" value="C:plasma membrane"/>
    <property type="evidence" value="ECO:0007669"/>
    <property type="project" value="TreeGrafter"/>
</dbReference>
<feature type="transmembrane region" description="Helical" evidence="6">
    <location>
        <begin position="26"/>
        <end position="49"/>
    </location>
</feature>
<protein>
    <submittedName>
        <fullName evidence="9">Exocyst complex subunit 1</fullName>
    </submittedName>
</protein>
<feature type="region of interest" description="Disordered" evidence="5">
    <location>
        <begin position="510"/>
        <end position="564"/>
    </location>
</feature>
<dbReference type="GeneID" id="14872212"/>
<dbReference type="GO" id="GO:0000145">
    <property type="term" value="C:exocyst"/>
    <property type="evidence" value="ECO:0007669"/>
    <property type="project" value="InterPro"/>
</dbReference>
<comment type="similarity">
    <text evidence="1">Belongs to the SEC3 family.</text>
</comment>
<organism evidence="9 10">
    <name type="scientific">Cavenderia fasciculata</name>
    <name type="common">Slime mold</name>
    <name type="synonym">Dictyostelium fasciculatum</name>
    <dbReference type="NCBI Taxonomy" id="261658"/>
    <lineage>
        <taxon>Eukaryota</taxon>
        <taxon>Amoebozoa</taxon>
        <taxon>Evosea</taxon>
        <taxon>Eumycetozoa</taxon>
        <taxon>Dictyostelia</taxon>
        <taxon>Acytosteliales</taxon>
        <taxon>Cavenderiaceae</taxon>
        <taxon>Cavenderia</taxon>
    </lineage>
</organism>
<dbReference type="Proteomes" id="UP000007797">
    <property type="component" value="Unassembled WGS sequence"/>
</dbReference>
<keyword evidence="3" id="KW-0268">Exocytosis</keyword>
<name>F4PWY3_CACFS</name>
<evidence type="ECO:0000256" key="3">
    <source>
        <dbReference type="ARBA" id="ARBA00022483"/>
    </source>
</evidence>
<feature type="compositionally biased region" description="Low complexity" evidence="5">
    <location>
        <begin position="116"/>
        <end position="130"/>
    </location>
</feature>
<feature type="compositionally biased region" description="Polar residues" evidence="5">
    <location>
        <begin position="536"/>
        <end position="547"/>
    </location>
</feature>
<dbReference type="RefSeq" id="XP_004358132.1">
    <property type="nucleotide sequence ID" value="XM_004358075.1"/>
</dbReference>
<keyword evidence="2" id="KW-0813">Transport</keyword>
<dbReference type="PANTHER" id="PTHR16092:SF14">
    <property type="entry name" value="EXOCYST COMPLEX COMPONENT 1 ISOFORM X1"/>
    <property type="match status" value="1"/>
</dbReference>
<keyword evidence="6" id="KW-0812">Transmembrane</keyword>
<keyword evidence="6" id="KW-1133">Transmembrane helix</keyword>
<evidence type="ECO:0000313" key="10">
    <source>
        <dbReference type="Proteomes" id="UP000007797"/>
    </source>
</evidence>
<dbReference type="InterPro" id="IPR019160">
    <property type="entry name" value="Sec3_CC"/>
</dbReference>
<evidence type="ECO:0000259" key="7">
    <source>
        <dbReference type="Pfam" id="PF09763"/>
    </source>
</evidence>
<feature type="compositionally biased region" description="Polar residues" evidence="5">
    <location>
        <begin position="453"/>
        <end position="469"/>
    </location>
</feature>
<dbReference type="PANTHER" id="PTHR16092">
    <property type="entry name" value="SEC3/SYNTAXIN-RELATED"/>
    <property type="match status" value="1"/>
</dbReference>
<dbReference type="AlphaFoldDB" id="F4PWY3"/>
<evidence type="ECO:0000256" key="2">
    <source>
        <dbReference type="ARBA" id="ARBA00022448"/>
    </source>
</evidence>
<feature type="domain" description="Exocyst complex component Sec3 C-terminal" evidence="8">
    <location>
        <begin position="584"/>
        <end position="877"/>
    </location>
</feature>
<gene>
    <name evidence="9" type="primary">exoc1</name>
    <name evidence="9" type="ORF">DFA_06887</name>
</gene>
<dbReference type="OMA" id="NQHVMSA"/>
<evidence type="ECO:0000313" key="9">
    <source>
        <dbReference type="EMBL" id="EGG19786.1"/>
    </source>
</evidence>
<dbReference type="InterPro" id="IPR048628">
    <property type="entry name" value="Sec3_C"/>
</dbReference>
<dbReference type="EMBL" id="GL883013">
    <property type="protein sequence ID" value="EGG19786.1"/>
    <property type="molecule type" value="Genomic_DNA"/>
</dbReference>
<dbReference type="GO" id="GO:0006893">
    <property type="term" value="P:Golgi to plasma membrane transport"/>
    <property type="evidence" value="ECO:0007669"/>
    <property type="project" value="TreeGrafter"/>
</dbReference>
<evidence type="ECO:0000256" key="5">
    <source>
        <dbReference type="SAM" id="MobiDB-lite"/>
    </source>
</evidence>
<evidence type="ECO:0000256" key="6">
    <source>
        <dbReference type="SAM" id="Phobius"/>
    </source>
</evidence>
<dbReference type="STRING" id="1054147.F4PWY3"/>
<proteinExistence type="inferred from homology"/>